<dbReference type="AlphaFoldDB" id="A0A810MZ28"/>
<dbReference type="Proteomes" id="UP000680866">
    <property type="component" value="Chromosome"/>
</dbReference>
<evidence type="ECO:0000313" key="1">
    <source>
        <dbReference type="EMBL" id="BCJ64833.1"/>
    </source>
</evidence>
<name>A0A810MZ28_9ACTN</name>
<dbReference type="EMBL" id="AP023359">
    <property type="protein sequence ID" value="BCJ64833.1"/>
    <property type="molecule type" value="Genomic_DNA"/>
</dbReference>
<organism evidence="1 2">
    <name type="scientific">Polymorphospora rubra</name>
    <dbReference type="NCBI Taxonomy" id="338584"/>
    <lineage>
        <taxon>Bacteria</taxon>
        <taxon>Bacillati</taxon>
        <taxon>Actinomycetota</taxon>
        <taxon>Actinomycetes</taxon>
        <taxon>Micromonosporales</taxon>
        <taxon>Micromonosporaceae</taxon>
        <taxon>Polymorphospora</taxon>
    </lineage>
</organism>
<dbReference type="KEGG" id="pry:Prubr_18540"/>
<protein>
    <submittedName>
        <fullName evidence="1">Uncharacterized protein</fullName>
    </submittedName>
</protein>
<gene>
    <name evidence="1" type="ORF">Prubr_18540</name>
</gene>
<reference evidence="1" key="1">
    <citation type="submission" date="2020-08" db="EMBL/GenBank/DDBJ databases">
        <title>Whole genome shotgun sequence of Polymorphospora rubra NBRC 101157.</title>
        <authorList>
            <person name="Komaki H."/>
            <person name="Tamura T."/>
        </authorList>
    </citation>
    <scope>NUCLEOTIDE SEQUENCE</scope>
    <source>
        <strain evidence="1">NBRC 101157</strain>
    </source>
</reference>
<proteinExistence type="predicted"/>
<dbReference type="RefSeq" id="WP_212823742.1">
    <property type="nucleotide sequence ID" value="NZ_AP023359.1"/>
</dbReference>
<accession>A0A810MZ28</accession>
<evidence type="ECO:0000313" key="2">
    <source>
        <dbReference type="Proteomes" id="UP000680866"/>
    </source>
</evidence>
<keyword evidence="2" id="KW-1185">Reference proteome</keyword>
<sequence length="64" mass="7097">MATTDEFFEPDEPVDKITKAFERGEKGLTGRTTWSATSYLKLPASVGLVLENLSNKTTRELPAH</sequence>